<accession>A0A9J2Q1I1</accession>
<comment type="subcellular location">
    <subcellularLocation>
        <location evidence="1">Nucleus</location>
    </subcellularLocation>
</comment>
<evidence type="ECO:0000313" key="9">
    <source>
        <dbReference type="WBParaSite" id="ALUE_0001544401-mRNA-1"/>
    </source>
</evidence>
<feature type="compositionally biased region" description="Low complexity" evidence="6">
    <location>
        <begin position="229"/>
        <end position="239"/>
    </location>
</feature>
<evidence type="ECO:0000313" key="8">
    <source>
        <dbReference type="Proteomes" id="UP000036681"/>
    </source>
</evidence>
<evidence type="ECO:0000256" key="5">
    <source>
        <dbReference type="ARBA" id="ARBA00023306"/>
    </source>
</evidence>
<sequence>MRVRIRNDIYTINPLGGFDGFCIGVGGDARLCGYPKSIKHSRCLRCCVAYVASFFRDSLALPFTVFEMDDALVILPPVSSVPLDNPPSSTRKSARRCLFGRADMKQTDAWLTERLNEIRTEQQRKWGFDFHTELPCASATSDFVFRAVSAYSVPHFYRLSYYPNESTNSSDSENRSPNTDDSDCSMERSPLQSPRKYQCTPLKQTKLTAYMKVQSRKRLQHAAKTNDLSSAASSSSTSAPMVRRFKSSSQ</sequence>
<evidence type="ECO:0000256" key="3">
    <source>
        <dbReference type="ARBA" id="ARBA00023013"/>
    </source>
</evidence>
<dbReference type="Gene3D" id="4.10.365.10">
    <property type="entry name" value="p27"/>
    <property type="match status" value="1"/>
</dbReference>
<evidence type="ECO:0000256" key="4">
    <source>
        <dbReference type="ARBA" id="ARBA00023242"/>
    </source>
</evidence>
<evidence type="ECO:0000256" key="6">
    <source>
        <dbReference type="SAM" id="MobiDB-lite"/>
    </source>
</evidence>
<keyword evidence="8" id="KW-1185">Reference proteome</keyword>
<name>A0A9J2Q1I1_ASCLU</name>
<evidence type="ECO:0000256" key="2">
    <source>
        <dbReference type="ARBA" id="ARBA00006726"/>
    </source>
</evidence>
<reference evidence="9" key="1">
    <citation type="submission" date="2023-03" db="UniProtKB">
        <authorList>
            <consortium name="WormBaseParasite"/>
        </authorList>
    </citation>
    <scope>IDENTIFICATION</scope>
</reference>
<dbReference type="WBParaSite" id="ALUE_0001544401-mRNA-1">
    <property type="protein sequence ID" value="ALUE_0001544401-mRNA-1"/>
    <property type="gene ID" value="ALUE_0001544401"/>
</dbReference>
<dbReference type="GO" id="GO:0005634">
    <property type="term" value="C:nucleus"/>
    <property type="evidence" value="ECO:0007669"/>
    <property type="project" value="UniProtKB-SubCell"/>
</dbReference>
<keyword evidence="3" id="KW-0649">Protein kinase inhibitor</keyword>
<protein>
    <submittedName>
        <fullName evidence="9">Cyclin-dependent kinase inhibitor domain-containing protein</fullName>
    </submittedName>
</protein>
<keyword evidence="5" id="KW-0131">Cell cycle</keyword>
<proteinExistence type="inferred from homology"/>
<feature type="domain" description="Cyclin-dependent kinase inhibitor" evidence="7">
    <location>
        <begin position="97"/>
        <end position="137"/>
    </location>
</feature>
<organism evidence="8 9">
    <name type="scientific">Ascaris lumbricoides</name>
    <name type="common">Giant roundworm</name>
    <dbReference type="NCBI Taxonomy" id="6252"/>
    <lineage>
        <taxon>Eukaryota</taxon>
        <taxon>Metazoa</taxon>
        <taxon>Ecdysozoa</taxon>
        <taxon>Nematoda</taxon>
        <taxon>Chromadorea</taxon>
        <taxon>Rhabditida</taxon>
        <taxon>Spirurina</taxon>
        <taxon>Ascaridomorpha</taxon>
        <taxon>Ascaridoidea</taxon>
        <taxon>Ascarididae</taxon>
        <taxon>Ascaris</taxon>
    </lineage>
</organism>
<dbReference type="Proteomes" id="UP000036681">
    <property type="component" value="Unplaced"/>
</dbReference>
<evidence type="ECO:0000256" key="1">
    <source>
        <dbReference type="ARBA" id="ARBA00004123"/>
    </source>
</evidence>
<dbReference type="InterPro" id="IPR044898">
    <property type="entry name" value="CDI_dom_sf"/>
</dbReference>
<feature type="compositionally biased region" description="Polar residues" evidence="6">
    <location>
        <begin position="164"/>
        <end position="179"/>
    </location>
</feature>
<dbReference type="AlphaFoldDB" id="A0A9J2Q1I1"/>
<feature type="region of interest" description="Disordered" evidence="6">
    <location>
        <begin position="164"/>
        <end position="198"/>
    </location>
</feature>
<dbReference type="PANTHER" id="PTHR10265">
    <property type="entry name" value="CYCLIN-DEPENDENT KINASE INHIBITOR 1"/>
    <property type="match status" value="1"/>
</dbReference>
<dbReference type="InterPro" id="IPR003175">
    <property type="entry name" value="CDI_dom"/>
</dbReference>
<dbReference type="PANTHER" id="PTHR10265:SF45">
    <property type="entry name" value="DACAPO"/>
    <property type="match status" value="1"/>
</dbReference>
<dbReference type="GO" id="GO:0004861">
    <property type="term" value="F:cyclin-dependent protein serine/threonine kinase inhibitor activity"/>
    <property type="evidence" value="ECO:0007669"/>
    <property type="project" value="InterPro"/>
</dbReference>
<dbReference type="Pfam" id="PF02234">
    <property type="entry name" value="CDI"/>
    <property type="match status" value="1"/>
</dbReference>
<dbReference type="GO" id="GO:0051726">
    <property type="term" value="P:regulation of cell cycle"/>
    <property type="evidence" value="ECO:0007669"/>
    <property type="project" value="InterPro"/>
</dbReference>
<comment type="similarity">
    <text evidence="2">Belongs to the CDI family.</text>
</comment>
<evidence type="ECO:0000259" key="7">
    <source>
        <dbReference type="Pfam" id="PF02234"/>
    </source>
</evidence>
<feature type="region of interest" description="Disordered" evidence="6">
    <location>
        <begin position="215"/>
        <end position="250"/>
    </location>
</feature>
<keyword evidence="4" id="KW-0539">Nucleus</keyword>